<sequence length="163" mass="16810">MHGASIVVLKVVIALSLAGSLVVQAMILPAAWGDLVDADVPTWARVALVSIAALGVLTMQVFAVCVWRLLTLVRRGSVFSEASFRYVNVIIGAFVTAAVLAFVLAVLLAPGGVAPGLVGLVSGAALVLAGIALLVAVMRRLLVQAIATESEARALRSELDEVV</sequence>
<keyword evidence="1" id="KW-0472">Membrane</keyword>
<dbReference type="Pfam" id="PF11188">
    <property type="entry name" value="DUF2975"/>
    <property type="match status" value="1"/>
</dbReference>
<dbReference type="InterPro" id="IPR021354">
    <property type="entry name" value="DUF2975"/>
</dbReference>
<organism evidence="2 3">
    <name type="scientific">Tessaracoccus rhinocerotis</name>
    <dbReference type="NCBI Taxonomy" id="1689449"/>
    <lineage>
        <taxon>Bacteria</taxon>
        <taxon>Bacillati</taxon>
        <taxon>Actinomycetota</taxon>
        <taxon>Actinomycetes</taxon>
        <taxon>Propionibacteriales</taxon>
        <taxon>Propionibacteriaceae</taxon>
        <taxon>Tessaracoccus</taxon>
    </lineage>
</organism>
<reference evidence="2 3" key="1">
    <citation type="submission" date="2019-07" db="EMBL/GenBank/DDBJ databases">
        <authorList>
            <person name="Zhou L.-Y."/>
        </authorList>
    </citation>
    <scope>NUCLEOTIDE SEQUENCE [LARGE SCALE GENOMIC DNA]</scope>
    <source>
        <strain evidence="2 3">YIM 101269</strain>
    </source>
</reference>
<evidence type="ECO:0000313" key="2">
    <source>
        <dbReference type="EMBL" id="TRY17306.1"/>
    </source>
</evidence>
<dbReference type="AlphaFoldDB" id="A0A553JXX9"/>
<keyword evidence="1" id="KW-0812">Transmembrane</keyword>
<comment type="caution">
    <text evidence="2">The sequence shown here is derived from an EMBL/GenBank/DDBJ whole genome shotgun (WGS) entry which is preliminary data.</text>
</comment>
<evidence type="ECO:0000256" key="1">
    <source>
        <dbReference type="SAM" id="Phobius"/>
    </source>
</evidence>
<feature type="transmembrane region" description="Helical" evidence="1">
    <location>
        <begin position="86"/>
        <end position="108"/>
    </location>
</feature>
<feature type="transmembrane region" description="Helical" evidence="1">
    <location>
        <begin position="114"/>
        <end position="137"/>
    </location>
</feature>
<dbReference type="Proteomes" id="UP000317638">
    <property type="component" value="Unassembled WGS sequence"/>
</dbReference>
<name>A0A553JXX9_9ACTN</name>
<gene>
    <name evidence="2" type="ORF">FOJ82_12190</name>
</gene>
<keyword evidence="3" id="KW-1185">Reference proteome</keyword>
<dbReference type="EMBL" id="VKKG01000005">
    <property type="protein sequence ID" value="TRY17306.1"/>
    <property type="molecule type" value="Genomic_DNA"/>
</dbReference>
<protein>
    <submittedName>
        <fullName evidence="2">DUF2975 domain-containing protein</fullName>
    </submittedName>
</protein>
<feature type="transmembrane region" description="Helical" evidence="1">
    <location>
        <begin position="43"/>
        <end position="66"/>
    </location>
</feature>
<accession>A0A553JXX9</accession>
<evidence type="ECO:0000313" key="3">
    <source>
        <dbReference type="Proteomes" id="UP000317638"/>
    </source>
</evidence>
<dbReference type="OrthoDB" id="3240470at2"/>
<proteinExistence type="predicted"/>
<keyword evidence="1" id="KW-1133">Transmembrane helix</keyword>
<feature type="transmembrane region" description="Helical" evidence="1">
    <location>
        <begin position="7"/>
        <end position="31"/>
    </location>
</feature>